<dbReference type="InterPro" id="IPR057520">
    <property type="entry name" value="GRHL1/CP2_C"/>
</dbReference>
<dbReference type="Proteomes" id="UP001152622">
    <property type="component" value="Chromosome 24"/>
</dbReference>
<protein>
    <recommendedName>
        <fullName evidence="1">GRHL1/CP2 C-terminal domain-containing protein</fullName>
    </recommendedName>
</protein>
<organism evidence="2 3">
    <name type="scientific">Synaphobranchus kaupii</name>
    <name type="common">Kaup's arrowtooth eel</name>
    <dbReference type="NCBI Taxonomy" id="118154"/>
    <lineage>
        <taxon>Eukaryota</taxon>
        <taxon>Metazoa</taxon>
        <taxon>Chordata</taxon>
        <taxon>Craniata</taxon>
        <taxon>Vertebrata</taxon>
        <taxon>Euteleostomi</taxon>
        <taxon>Actinopterygii</taxon>
        <taxon>Neopterygii</taxon>
        <taxon>Teleostei</taxon>
        <taxon>Anguilliformes</taxon>
        <taxon>Synaphobranchidae</taxon>
        <taxon>Synaphobranchus</taxon>
    </lineage>
</organism>
<evidence type="ECO:0000313" key="2">
    <source>
        <dbReference type="EMBL" id="KAJ8333139.1"/>
    </source>
</evidence>
<dbReference type="Pfam" id="PF25416">
    <property type="entry name" value="GRHL1_C"/>
    <property type="match status" value="1"/>
</dbReference>
<reference evidence="2" key="1">
    <citation type="journal article" date="2023" name="Science">
        <title>Genome structures resolve the early diversification of teleost fishes.</title>
        <authorList>
            <person name="Parey E."/>
            <person name="Louis A."/>
            <person name="Montfort J."/>
            <person name="Bouchez O."/>
            <person name="Roques C."/>
            <person name="Iampietro C."/>
            <person name="Lluch J."/>
            <person name="Castinel A."/>
            <person name="Donnadieu C."/>
            <person name="Desvignes T."/>
            <person name="Floi Bucao C."/>
            <person name="Jouanno E."/>
            <person name="Wen M."/>
            <person name="Mejri S."/>
            <person name="Dirks R."/>
            <person name="Jansen H."/>
            <person name="Henkel C."/>
            <person name="Chen W.J."/>
            <person name="Zahm M."/>
            <person name="Cabau C."/>
            <person name="Klopp C."/>
            <person name="Thompson A.W."/>
            <person name="Robinson-Rechavi M."/>
            <person name="Braasch I."/>
            <person name="Lecointre G."/>
            <person name="Bobe J."/>
            <person name="Postlethwait J.H."/>
            <person name="Berthelot C."/>
            <person name="Roest Crollius H."/>
            <person name="Guiguen Y."/>
        </authorList>
    </citation>
    <scope>NUCLEOTIDE SEQUENCE</scope>
    <source>
        <strain evidence="2">WJC10195</strain>
    </source>
</reference>
<sequence>MGSEAFLNSLWLHRIFVNMDDNIVEHYSNHSAFLMEISEVMGPVSGHAHGVIIGGPGRWKPQLLRGPILPANFKTFKKALAVPEPEIQWDCAQFCPQNSRTGPEHQYFATKSRAFKQTLTIAIVYISSNNPF</sequence>
<evidence type="ECO:0000313" key="3">
    <source>
        <dbReference type="Proteomes" id="UP001152622"/>
    </source>
</evidence>
<dbReference type="OrthoDB" id="7680836at2759"/>
<name>A0A9Q1E6I1_SYNKA</name>
<dbReference type="EMBL" id="JAINUF010000024">
    <property type="protein sequence ID" value="KAJ8333139.1"/>
    <property type="molecule type" value="Genomic_DNA"/>
</dbReference>
<accession>A0A9Q1E6I1</accession>
<comment type="caution">
    <text evidence="2">The sequence shown here is derived from an EMBL/GenBank/DDBJ whole genome shotgun (WGS) entry which is preliminary data.</text>
</comment>
<proteinExistence type="predicted"/>
<gene>
    <name evidence="2" type="ORF">SKAU_G00420350</name>
</gene>
<evidence type="ECO:0000259" key="1">
    <source>
        <dbReference type="Pfam" id="PF25416"/>
    </source>
</evidence>
<feature type="domain" description="GRHL1/CP2 C-terminal" evidence="1">
    <location>
        <begin position="15"/>
        <end position="41"/>
    </location>
</feature>
<dbReference type="AlphaFoldDB" id="A0A9Q1E6I1"/>
<keyword evidence="3" id="KW-1185">Reference proteome</keyword>